<dbReference type="InterPro" id="IPR017972">
    <property type="entry name" value="Cyt_P450_CS"/>
</dbReference>
<evidence type="ECO:0000256" key="1">
    <source>
        <dbReference type="ARBA" id="ARBA00001971"/>
    </source>
</evidence>
<dbReference type="GO" id="GO:0016705">
    <property type="term" value="F:oxidoreductase activity, acting on paired donors, with incorporation or reduction of molecular oxygen"/>
    <property type="evidence" value="ECO:0007669"/>
    <property type="project" value="InterPro"/>
</dbReference>
<dbReference type="STRING" id="2282107.A0A286U6Z7"/>
<dbReference type="InterPro" id="IPR001128">
    <property type="entry name" value="Cyt_P450"/>
</dbReference>
<comment type="similarity">
    <text evidence="2">Belongs to the cytochrome P450 family.</text>
</comment>
<evidence type="ECO:0000256" key="6">
    <source>
        <dbReference type="PIRSR" id="PIRSR602401-1"/>
    </source>
</evidence>
<dbReference type="AlphaFoldDB" id="A0A286U6Z7"/>
<reference evidence="7 8" key="1">
    <citation type="journal article" date="2017" name="Mol. Ecol.">
        <title>Comparative and population genomic landscape of Phellinus noxius: A hypervariable fungus causing root rot in trees.</title>
        <authorList>
            <person name="Chung C.L."/>
            <person name="Lee T.J."/>
            <person name="Akiba M."/>
            <person name="Lee H.H."/>
            <person name="Kuo T.H."/>
            <person name="Liu D."/>
            <person name="Ke H.M."/>
            <person name="Yokoi T."/>
            <person name="Roa M.B."/>
            <person name="Lu M.J."/>
            <person name="Chang Y.Y."/>
            <person name="Ann P.J."/>
            <person name="Tsai J.N."/>
            <person name="Chen C.Y."/>
            <person name="Tzean S.S."/>
            <person name="Ota Y."/>
            <person name="Hattori T."/>
            <person name="Sahashi N."/>
            <person name="Liou R.F."/>
            <person name="Kikuchi T."/>
            <person name="Tsai I.J."/>
        </authorList>
    </citation>
    <scope>NUCLEOTIDE SEQUENCE [LARGE SCALE GENOMIC DNA]</scope>
    <source>
        <strain evidence="7 8">FFPRI411160</strain>
    </source>
</reference>
<evidence type="ECO:0000256" key="2">
    <source>
        <dbReference type="ARBA" id="ARBA00010617"/>
    </source>
</evidence>
<evidence type="ECO:0000256" key="3">
    <source>
        <dbReference type="ARBA" id="ARBA00022723"/>
    </source>
</evidence>
<dbReference type="PANTHER" id="PTHR46206">
    <property type="entry name" value="CYTOCHROME P450"/>
    <property type="match status" value="1"/>
</dbReference>
<keyword evidence="3 6" id="KW-0479">Metal-binding</keyword>
<comment type="cofactor">
    <cofactor evidence="1 6">
        <name>heme</name>
        <dbReference type="ChEBI" id="CHEBI:30413"/>
    </cofactor>
</comment>
<keyword evidence="8" id="KW-1185">Reference proteome</keyword>
<dbReference type="PROSITE" id="PS00086">
    <property type="entry name" value="CYTOCHROME_P450"/>
    <property type="match status" value="1"/>
</dbReference>
<evidence type="ECO:0000313" key="8">
    <source>
        <dbReference type="Proteomes" id="UP000217199"/>
    </source>
</evidence>
<comment type="caution">
    <text evidence="7">The sequence shown here is derived from an EMBL/GenBank/DDBJ whole genome shotgun (WGS) entry which is preliminary data.</text>
</comment>
<keyword evidence="6" id="KW-0349">Heme</keyword>
<feature type="binding site" description="axial binding residue" evidence="6">
    <location>
        <position position="917"/>
    </location>
    <ligand>
        <name>heme</name>
        <dbReference type="ChEBI" id="CHEBI:30413"/>
    </ligand>
    <ligandPart>
        <name>Fe</name>
        <dbReference type="ChEBI" id="CHEBI:18248"/>
    </ligandPart>
</feature>
<protein>
    <submittedName>
        <fullName evidence="7">Cytochrome P450</fullName>
    </submittedName>
</protein>
<dbReference type="EMBL" id="NBII01000010">
    <property type="protein sequence ID" value="PAV15340.1"/>
    <property type="molecule type" value="Genomic_DNA"/>
</dbReference>
<evidence type="ECO:0000313" key="7">
    <source>
        <dbReference type="EMBL" id="PAV15340.1"/>
    </source>
</evidence>
<dbReference type="Proteomes" id="UP000217199">
    <property type="component" value="Unassembled WGS sequence"/>
</dbReference>
<gene>
    <name evidence="7" type="ORF">PNOK_0910200</name>
</gene>
<dbReference type="InterPro" id="IPR036396">
    <property type="entry name" value="Cyt_P450_sf"/>
</dbReference>
<keyword evidence="4" id="KW-0560">Oxidoreductase</keyword>
<dbReference type="Gene3D" id="1.10.630.10">
    <property type="entry name" value="Cytochrome P450"/>
    <property type="match status" value="2"/>
</dbReference>
<dbReference type="GO" id="GO:0020037">
    <property type="term" value="F:heme binding"/>
    <property type="evidence" value="ECO:0007669"/>
    <property type="project" value="InterPro"/>
</dbReference>
<dbReference type="CDD" id="cd11041">
    <property type="entry name" value="CYP503A1-like"/>
    <property type="match status" value="2"/>
</dbReference>
<dbReference type="SUPFAM" id="SSF48264">
    <property type="entry name" value="Cytochrome P450"/>
    <property type="match status" value="2"/>
</dbReference>
<keyword evidence="5 6" id="KW-0408">Iron</keyword>
<accession>A0A286U6Z7</accession>
<dbReference type="OrthoDB" id="1844152at2759"/>
<organism evidence="7 8">
    <name type="scientific">Pyrrhoderma noxium</name>
    <dbReference type="NCBI Taxonomy" id="2282107"/>
    <lineage>
        <taxon>Eukaryota</taxon>
        <taxon>Fungi</taxon>
        <taxon>Dikarya</taxon>
        <taxon>Basidiomycota</taxon>
        <taxon>Agaricomycotina</taxon>
        <taxon>Agaricomycetes</taxon>
        <taxon>Hymenochaetales</taxon>
        <taxon>Hymenochaetaceae</taxon>
        <taxon>Pyrrhoderma</taxon>
    </lineage>
</organism>
<dbReference type="InParanoid" id="A0A286U6Z7"/>
<dbReference type="InterPro" id="IPR002401">
    <property type="entry name" value="Cyt_P450_E_grp-I"/>
</dbReference>
<dbReference type="PRINTS" id="PR00463">
    <property type="entry name" value="EP450I"/>
</dbReference>
<name>A0A286U6Z7_9AGAM</name>
<proteinExistence type="inferred from homology"/>
<dbReference type="GO" id="GO:0005506">
    <property type="term" value="F:iron ion binding"/>
    <property type="evidence" value="ECO:0007669"/>
    <property type="project" value="InterPro"/>
</dbReference>
<dbReference type="Pfam" id="PF00067">
    <property type="entry name" value="p450"/>
    <property type="match status" value="2"/>
</dbReference>
<dbReference type="GO" id="GO:0004497">
    <property type="term" value="F:monooxygenase activity"/>
    <property type="evidence" value="ECO:0007669"/>
    <property type="project" value="InterPro"/>
</dbReference>
<sequence>MIQYHLIRKRDVNVPAVGPSGRITSYIGAFNFYKNSQAMLEEGYTKYKTKTFKVPEFARWYIVINTPELIEEVRCASEEKLSLSEAGKEYLSTEFTMGRLFTESNYHVAILRSQLTRNIGVLLSDLIDEIDLGFREYVGINKGRNKDYMDLAVRFTTDVIRATCKIRMFPDFLKPFVGKLVTSLPTLTRQTEKHLRPIIEHRLRLVDEYGSDYPEKPNDMLSWLIDVAEGEQRSVYGLTQRLLSVNFSAIHTSSMSFTHALFHLAASPGYAEPMREEVKREIAAGGWTNDSLKRMYKVDSFLRESQRYSSIESFTMQRKAMTNHTLSDGTFLPKGSVVVSNAYAIHRLGSSYDNANEFKPFRFSDANKESANVVPNKQLATISNDYLVFGHGRQACPGRFFAASVLKAMMAYVIINYDVKLPEEANGVRPSDIGYGPTIIPNNEAHYGDSTGLDKLGPLMISLGCHGRLIRFLDINDYNPNVLATAAVAVALTVLQYLNARKRDVNVPSVGPSGRISSYFGALKYFTDSRAMLEEGYHKYQTKTFKVPEFARWTIVVNTPELIDEVRRAPETVLSFNAATNEDMSTEHILGPAMAMNHYHTGVVRSQLTRNIGALFGNVKEEIDLAFDEYIGHPDDWTSRPVLDTMMKVVCRASNRLFIGLPLCRDPDYMDLNIQFTVYASAASNLMRRFPRFMRGLVGKLLTRVPESMRRADRHLRPIIEERLRQFDEYGKDWSDKPNDLLTWLIEDAPEDLRNLSDLTQRVLAMNFAAIHTSSMSFSQALFQLATHPECIGPMREEAERIINAEGWSKASMQKLFRIDSFLRESQRYYGISYLSMSRLVLQNYTLSDGTFLPKGSYVACNATSVHRNDSNYSNANEFKAFRFSELREKSAEESVKNQMVSTSNEYLTFGHGMHACPGRFFAANELKAMMAYVVLNYDVKLPPEANGIRPRSLEFGPIVIPNQTAHVLFRRRKD</sequence>
<evidence type="ECO:0000256" key="4">
    <source>
        <dbReference type="ARBA" id="ARBA00023002"/>
    </source>
</evidence>
<evidence type="ECO:0000256" key="5">
    <source>
        <dbReference type="ARBA" id="ARBA00023004"/>
    </source>
</evidence>